<evidence type="ECO:0000256" key="4">
    <source>
        <dbReference type="ARBA" id="ARBA00022827"/>
    </source>
</evidence>
<dbReference type="InterPro" id="IPR037069">
    <property type="entry name" value="AcylCoA_DH/ox_N_sf"/>
</dbReference>
<dbReference type="Pfam" id="PF00441">
    <property type="entry name" value="Acyl-CoA_dh_1"/>
    <property type="match status" value="1"/>
</dbReference>
<gene>
    <name evidence="8" type="ORF">MON41_21280</name>
</gene>
<evidence type="ECO:0000256" key="1">
    <source>
        <dbReference type="ARBA" id="ARBA00001974"/>
    </source>
</evidence>
<evidence type="ECO:0000259" key="6">
    <source>
        <dbReference type="Pfam" id="PF00441"/>
    </source>
</evidence>
<dbReference type="Proteomes" id="UP001201985">
    <property type="component" value="Unassembled WGS sequence"/>
</dbReference>
<dbReference type="EMBL" id="JALBUU010000097">
    <property type="protein sequence ID" value="MCI0756196.1"/>
    <property type="molecule type" value="Genomic_DNA"/>
</dbReference>
<dbReference type="InterPro" id="IPR009075">
    <property type="entry name" value="AcylCo_DH/oxidase_C"/>
</dbReference>
<reference evidence="8 9" key="1">
    <citation type="submission" date="2022-03" db="EMBL/GenBank/DDBJ databases">
        <title>Complete genome analysis of Roseomonas KG 17.1 : a prolific producer of plant growth promoters.</title>
        <authorList>
            <person name="Saadouli I."/>
            <person name="Najjari A."/>
            <person name="Mosbah A."/>
            <person name="Ouzari H.I."/>
        </authorList>
    </citation>
    <scope>NUCLEOTIDE SEQUENCE [LARGE SCALE GENOMIC DNA]</scope>
    <source>
        <strain evidence="8 9">KG17-1</strain>
    </source>
</reference>
<evidence type="ECO:0000256" key="3">
    <source>
        <dbReference type="ARBA" id="ARBA00022630"/>
    </source>
</evidence>
<keyword evidence="4" id="KW-0274">FAD</keyword>
<name>A0ABS9WA64_9PROT</name>
<dbReference type="SUPFAM" id="SSF56645">
    <property type="entry name" value="Acyl-CoA dehydrogenase NM domain-like"/>
    <property type="match status" value="1"/>
</dbReference>
<dbReference type="PANTHER" id="PTHR43884">
    <property type="entry name" value="ACYL-COA DEHYDROGENASE"/>
    <property type="match status" value="1"/>
</dbReference>
<comment type="similarity">
    <text evidence="2">Belongs to the acyl-CoA dehydrogenase family.</text>
</comment>
<proteinExistence type="inferred from homology"/>
<comment type="cofactor">
    <cofactor evidence="1">
        <name>FAD</name>
        <dbReference type="ChEBI" id="CHEBI:57692"/>
    </cofactor>
</comment>
<evidence type="ECO:0000259" key="7">
    <source>
        <dbReference type="Pfam" id="PF02771"/>
    </source>
</evidence>
<organism evidence="8 9">
    <name type="scientific">Teichococcus vastitatis</name>
    <dbReference type="NCBI Taxonomy" id="2307076"/>
    <lineage>
        <taxon>Bacteria</taxon>
        <taxon>Pseudomonadati</taxon>
        <taxon>Pseudomonadota</taxon>
        <taxon>Alphaproteobacteria</taxon>
        <taxon>Acetobacterales</taxon>
        <taxon>Roseomonadaceae</taxon>
        <taxon>Roseomonas</taxon>
    </lineage>
</organism>
<feature type="domain" description="Acyl-CoA dehydrogenase/oxidase N-terminal" evidence="7">
    <location>
        <begin position="14"/>
        <end position="106"/>
    </location>
</feature>
<dbReference type="InterPro" id="IPR009100">
    <property type="entry name" value="AcylCoA_DH/oxidase_NM_dom_sf"/>
</dbReference>
<sequence length="362" mass="37524">MSAALDNAELAEAVRMLRDSAAGLASRGGDRRRVRALRFQPPGFDPAVLAAMAEQGWIGLLLPEQKGGAGLGMTALCALAEELGAALAPEPLVPAMLSGSLLAAAGADMPLERLVAGEALVLAAWQEAPSTLEAPGTPGAPRLFIPQAGGASAFLVPVRQAQGLELWLQPAEGAALQLEKTQDGGFFGTLRPEGGALLGSIGEDAVADALEQATLATAATLLGVMDQAFVLTLDYLRTRQQFGRPIGSFQALQHRAADLQIQIALSRASIAAAAALLDDGSTSRAARRAAVSRAKARASDAALLVTRQAIQLHGGIGYTDEADISLYLRRAMVLANQFGSAALHRRRFAAEAHDDMLGEDAA</sequence>
<dbReference type="PANTHER" id="PTHR43884:SF20">
    <property type="entry name" value="ACYL-COA DEHYDROGENASE FADE28"/>
    <property type="match status" value="1"/>
</dbReference>
<feature type="domain" description="Acyl-CoA dehydrogenase/oxidase C-terminal" evidence="6">
    <location>
        <begin position="205"/>
        <end position="350"/>
    </location>
</feature>
<dbReference type="Pfam" id="PF02771">
    <property type="entry name" value="Acyl-CoA_dh_N"/>
    <property type="match status" value="1"/>
</dbReference>
<dbReference type="InterPro" id="IPR036250">
    <property type="entry name" value="AcylCo_DH-like_C"/>
</dbReference>
<evidence type="ECO:0000256" key="2">
    <source>
        <dbReference type="ARBA" id="ARBA00009347"/>
    </source>
</evidence>
<evidence type="ECO:0000313" key="9">
    <source>
        <dbReference type="Proteomes" id="UP001201985"/>
    </source>
</evidence>
<evidence type="ECO:0000256" key="5">
    <source>
        <dbReference type="ARBA" id="ARBA00023002"/>
    </source>
</evidence>
<evidence type="ECO:0000313" key="8">
    <source>
        <dbReference type="EMBL" id="MCI0756196.1"/>
    </source>
</evidence>
<dbReference type="InterPro" id="IPR013786">
    <property type="entry name" value="AcylCoA_DH/ox_N"/>
</dbReference>
<keyword evidence="3" id="KW-0285">Flavoprotein</keyword>
<comment type="caution">
    <text evidence="8">The sequence shown here is derived from an EMBL/GenBank/DDBJ whole genome shotgun (WGS) entry which is preliminary data.</text>
</comment>
<dbReference type="Gene3D" id="1.20.140.10">
    <property type="entry name" value="Butyryl-CoA Dehydrogenase, subunit A, domain 3"/>
    <property type="match status" value="1"/>
</dbReference>
<dbReference type="RefSeq" id="WP_120009631.1">
    <property type="nucleotide sequence ID" value="NZ_JALBUU010000097.1"/>
</dbReference>
<dbReference type="SUPFAM" id="SSF47203">
    <property type="entry name" value="Acyl-CoA dehydrogenase C-terminal domain-like"/>
    <property type="match status" value="1"/>
</dbReference>
<dbReference type="Gene3D" id="1.10.540.10">
    <property type="entry name" value="Acyl-CoA dehydrogenase/oxidase, N-terminal domain"/>
    <property type="match status" value="1"/>
</dbReference>
<keyword evidence="9" id="KW-1185">Reference proteome</keyword>
<protein>
    <submittedName>
        <fullName evidence="8">Acyl-CoA/acyl-ACP dehydrogenase</fullName>
    </submittedName>
</protein>
<accession>A0ABS9WA64</accession>
<keyword evidence="5" id="KW-0560">Oxidoreductase</keyword>